<dbReference type="GO" id="GO:0003723">
    <property type="term" value="F:RNA binding"/>
    <property type="evidence" value="ECO:0007669"/>
    <property type="project" value="InterPro"/>
</dbReference>
<dbReference type="AlphaFoldDB" id="A0A7S3CMJ2"/>
<evidence type="ECO:0000259" key="1">
    <source>
        <dbReference type="Pfam" id="PF15985"/>
    </source>
</evidence>
<dbReference type="Pfam" id="PF15985">
    <property type="entry name" value="KH_6"/>
    <property type="match status" value="1"/>
</dbReference>
<dbReference type="SUPFAM" id="SSF54791">
    <property type="entry name" value="Eukaryotic type KH-domain (KH-domain type I)"/>
    <property type="match status" value="1"/>
</dbReference>
<dbReference type="InterPro" id="IPR036612">
    <property type="entry name" value="KH_dom_type_1_sf"/>
</dbReference>
<proteinExistence type="predicted"/>
<name>A0A7S3CMJ2_9SPIT</name>
<protein>
    <recommendedName>
        <fullName evidence="1">K Homology domain-containing protein</fullName>
    </recommendedName>
</protein>
<feature type="domain" description="K Homology" evidence="1">
    <location>
        <begin position="6"/>
        <end position="49"/>
    </location>
</feature>
<evidence type="ECO:0000313" key="2">
    <source>
        <dbReference type="EMBL" id="CAE0232394.1"/>
    </source>
</evidence>
<dbReference type="Gene3D" id="3.30.1370.10">
    <property type="entry name" value="K Homology domain, type 1"/>
    <property type="match status" value="1"/>
</dbReference>
<gene>
    <name evidence="2" type="ORF">SRAS04492_LOCUS4192</name>
</gene>
<dbReference type="EMBL" id="HBIA01008285">
    <property type="protein sequence ID" value="CAE0232394.1"/>
    <property type="molecule type" value="Transcribed_RNA"/>
</dbReference>
<dbReference type="InterPro" id="IPR004088">
    <property type="entry name" value="KH_dom_type_1"/>
</dbReference>
<accession>A0A7S3CMJ2</accession>
<reference evidence="2" key="1">
    <citation type="submission" date="2021-01" db="EMBL/GenBank/DDBJ databases">
        <authorList>
            <person name="Corre E."/>
            <person name="Pelletier E."/>
            <person name="Niang G."/>
            <person name="Scheremetjew M."/>
            <person name="Finn R."/>
            <person name="Kale V."/>
            <person name="Holt S."/>
            <person name="Cochrane G."/>
            <person name="Meng A."/>
            <person name="Brown T."/>
            <person name="Cohen L."/>
        </authorList>
    </citation>
    <scope>NUCLEOTIDE SEQUENCE</scope>
    <source>
        <strain evidence="2">Ras09</strain>
    </source>
</reference>
<organism evidence="2">
    <name type="scientific">Strombidium rassoulzadegani</name>
    <dbReference type="NCBI Taxonomy" id="1082188"/>
    <lineage>
        <taxon>Eukaryota</taxon>
        <taxon>Sar</taxon>
        <taxon>Alveolata</taxon>
        <taxon>Ciliophora</taxon>
        <taxon>Intramacronucleata</taxon>
        <taxon>Spirotrichea</taxon>
        <taxon>Oligotrichia</taxon>
        <taxon>Strombidiidae</taxon>
        <taxon>Strombidium</taxon>
    </lineage>
</organism>
<sequence length="107" mass="12537">MVKDYPIVFCRFYLISAESEKFFKKLGEFMRFDIYLGFNGKVWISAETVAHTIFIFNSLDRVSSLIIENLEQGDQSGFDSQNVKDEIDKIMKEFQKKVKSKSKKAQF</sequence>